<evidence type="ECO:0008006" key="3">
    <source>
        <dbReference type="Google" id="ProtNLM"/>
    </source>
</evidence>
<keyword evidence="2" id="KW-1185">Reference proteome</keyword>
<gene>
    <name evidence="1" type="ORF">ACFQV2_37930</name>
</gene>
<organism evidence="1 2">
    <name type="scientific">Actinokineospora soli</name>
    <dbReference type="NCBI Taxonomy" id="1048753"/>
    <lineage>
        <taxon>Bacteria</taxon>
        <taxon>Bacillati</taxon>
        <taxon>Actinomycetota</taxon>
        <taxon>Actinomycetes</taxon>
        <taxon>Pseudonocardiales</taxon>
        <taxon>Pseudonocardiaceae</taxon>
        <taxon>Actinokineospora</taxon>
    </lineage>
</organism>
<dbReference type="Proteomes" id="UP001596512">
    <property type="component" value="Unassembled WGS sequence"/>
</dbReference>
<evidence type="ECO:0000313" key="1">
    <source>
        <dbReference type="EMBL" id="MFC7618297.1"/>
    </source>
</evidence>
<accession>A0ABW2TWK6</accession>
<name>A0ABW2TWK6_9PSEU</name>
<protein>
    <recommendedName>
        <fullName evidence="3">NAD dependent epimerase/dehydratase family protein</fullName>
    </recommendedName>
</protein>
<evidence type="ECO:0000313" key="2">
    <source>
        <dbReference type="Proteomes" id="UP001596512"/>
    </source>
</evidence>
<reference evidence="2" key="1">
    <citation type="journal article" date="2019" name="Int. J. Syst. Evol. Microbiol.">
        <title>The Global Catalogue of Microorganisms (GCM) 10K type strain sequencing project: providing services to taxonomists for standard genome sequencing and annotation.</title>
        <authorList>
            <consortium name="The Broad Institute Genomics Platform"/>
            <consortium name="The Broad Institute Genome Sequencing Center for Infectious Disease"/>
            <person name="Wu L."/>
            <person name="Ma J."/>
        </authorList>
    </citation>
    <scope>NUCLEOTIDE SEQUENCE [LARGE SCALE GENOMIC DNA]</scope>
    <source>
        <strain evidence="2">JCM 17695</strain>
    </source>
</reference>
<proteinExistence type="predicted"/>
<sequence>MRILILGGTRFVGRTTAAEAVSAATTWSARRAASPVRSPTARRS</sequence>
<dbReference type="EMBL" id="JBHTEY010000004">
    <property type="protein sequence ID" value="MFC7618297.1"/>
    <property type="molecule type" value="Genomic_DNA"/>
</dbReference>
<comment type="caution">
    <text evidence="1">The sequence shown here is derived from an EMBL/GenBank/DDBJ whole genome shotgun (WGS) entry which is preliminary data.</text>
</comment>